<evidence type="ECO:0000313" key="2">
    <source>
        <dbReference type="EMBL" id="TKG28239.1"/>
    </source>
</evidence>
<protein>
    <submittedName>
        <fullName evidence="1">Uncharacterized protein</fullName>
    </submittedName>
</protein>
<dbReference type="AlphaFoldDB" id="A0A2N7NDS3"/>
<reference evidence="1" key="3">
    <citation type="journal article" date="2018" name="Nature">
        <title>A major lineage of non-tailed dsDNA viruses as unrecognized killers of marine bacteria.</title>
        <authorList>
            <person name="Kauffman K.M."/>
            <person name="Hussain F.A."/>
            <person name="Yang J."/>
            <person name="Arevalo P."/>
            <person name="Brown J.M."/>
            <person name="Chang W.K."/>
            <person name="VanInsberghe D."/>
            <person name="Elsherbini J."/>
            <person name="Sharma R.S."/>
            <person name="Cutler M.B."/>
            <person name="Kelly L."/>
            <person name="Polz M.F."/>
        </authorList>
    </citation>
    <scope>NUCLEOTIDE SEQUENCE</scope>
    <source>
        <strain evidence="1">10N.222.48.A2</strain>
    </source>
</reference>
<sequence length="81" mass="9368">MKTLIYEDTFIMQYGQSRIDAAFQNFIDSLTQADICKLQSQFSKKPLVCIADILPENLWLELSEEASNLVEHYGKRKSFTC</sequence>
<organism evidence="1 3">
    <name type="scientific">Vibrio tasmaniensis</name>
    <dbReference type="NCBI Taxonomy" id="212663"/>
    <lineage>
        <taxon>Bacteria</taxon>
        <taxon>Pseudomonadati</taxon>
        <taxon>Pseudomonadota</taxon>
        <taxon>Gammaproteobacteria</taxon>
        <taxon>Vibrionales</taxon>
        <taxon>Vibrionaceae</taxon>
        <taxon>Vibrio</taxon>
    </lineage>
</organism>
<accession>A0A2N7NDS3</accession>
<dbReference type="RefSeq" id="WP_016800074.1">
    <property type="nucleotide sequence ID" value="NZ_MDBG01000226.1"/>
</dbReference>
<reference evidence="3" key="1">
    <citation type="submission" date="2016-07" db="EMBL/GenBank/DDBJ databases">
        <title>Nontailed viruses are major unrecognized killers of bacteria in the ocean.</title>
        <authorList>
            <person name="Kauffman K."/>
            <person name="Hussain F."/>
            <person name="Yang J."/>
            <person name="Arevalo P."/>
            <person name="Brown J."/>
            <person name="Cutler M."/>
            <person name="Kelly L."/>
            <person name="Polz M.F."/>
        </authorList>
    </citation>
    <scope>NUCLEOTIDE SEQUENCE [LARGE SCALE GENOMIC DNA]</scope>
    <source>
        <strain evidence="3">10N.222.48.A2</strain>
    </source>
</reference>
<evidence type="ECO:0000313" key="3">
    <source>
        <dbReference type="Proteomes" id="UP000235579"/>
    </source>
</evidence>
<comment type="caution">
    <text evidence="1">The sequence shown here is derived from an EMBL/GenBank/DDBJ whole genome shotgun (WGS) entry which is preliminary data.</text>
</comment>
<reference evidence="2 4" key="4">
    <citation type="submission" date="2019-04" db="EMBL/GenBank/DDBJ databases">
        <title>A reverse ecology approach based on a biological definition of microbial populations.</title>
        <authorList>
            <person name="Arevalo P."/>
            <person name="Vaninsberghe D."/>
            <person name="Elsherbini J."/>
            <person name="Gore J."/>
            <person name="Polz M."/>
        </authorList>
    </citation>
    <scope>NUCLEOTIDE SEQUENCE [LARGE SCALE GENOMIC DNA]</scope>
    <source>
        <strain evidence="2 4">10N.222.45.A8</strain>
    </source>
</reference>
<evidence type="ECO:0000313" key="1">
    <source>
        <dbReference type="EMBL" id="PMP10691.1"/>
    </source>
</evidence>
<dbReference type="Proteomes" id="UP000308018">
    <property type="component" value="Unassembled WGS sequence"/>
</dbReference>
<dbReference type="EMBL" id="MDBP01000070">
    <property type="protein sequence ID" value="PMP10691.1"/>
    <property type="molecule type" value="Genomic_DNA"/>
</dbReference>
<dbReference type="Proteomes" id="UP000235579">
    <property type="component" value="Unassembled WGS sequence"/>
</dbReference>
<dbReference type="EMBL" id="SYVV01000041">
    <property type="protein sequence ID" value="TKG28239.1"/>
    <property type="molecule type" value="Genomic_DNA"/>
</dbReference>
<evidence type="ECO:0000313" key="4">
    <source>
        <dbReference type="Proteomes" id="UP000308018"/>
    </source>
</evidence>
<gene>
    <name evidence="1" type="ORF">BCS92_22505</name>
    <name evidence="2" type="ORF">FC057_22330</name>
</gene>
<proteinExistence type="predicted"/>
<reference evidence="1" key="2">
    <citation type="submission" date="2016-07" db="EMBL/GenBank/DDBJ databases">
        <authorList>
            <person name="Wan K."/>
            <person name="Booth B."/>
            <person name="Spirohn K."/>
            <person name="Hao T."/>
            <person name="Hu Y."/>
            <person name="Calderwood M."/>
            <person name="Hill D."/>
            <person name="Mohr S."/>
            <person name="Vidal M."/>
            <person name="Celniker S."/>
            <person name="Perrimon N."/>
        </authorList>
    </citation>
    <scope>NUCLEOTIDE SEQUENCE</scope>
    <source>
        <strain evidence="1">10N.222.48.A2</strain>
    </source>
</reference>
<name>A0A2N7NDS3_9VIBR</name>